<keyword evidence="7" id="KW-0969">Cilium</keyword>
<keyword evidence="8" id="KW-1185">Reference proteome</keyword>
<keyword evidence="3 6" id="KW-0963">Cytoplasm</keyword>
<evidence type="ECO:0000256" key="6">
    <source>
        <dbReference type="PIRNR" id="PIRNR039090"/>
    </source>
</evidence>
<dbReference type="Gene3D" id="1.20.120.340">
    <property type="entry name" value="Flagellar protein FliS"/>
    <property type="match status" value="1"/>
</dbReference>
<evidence type="ECO:0000256" key="5">
    <source>
        <dbReference type="ARBA" id="ARBA00023186"/>
    </source>
</evidence>
<keyword evidence="4 6" id="KW-1005">Bacterial flagellum biogenesis</keyword>
<evidence type="ECO:0000313" key="8">
    <source>
        <dbReference type="Proteomes" id="UP000823201"/>
    </source>
</evidence>
<dbReference type="InterPro" id="IPR036584">
    <property type="entry name" value="FliS_sf"/>
</dbReference>
<dbReference type="PIRSF" id="PIRSF039090">
    <property type="entry name" value="Flis"/>
    <property type="match status" value="1"/>
</dbReference>
<keyword evidence="7" id="KW-0966">Cell projection</keyword>
<proteinExistence type="inferred from homology"/>
<comment type="caution">
    <text evidence="7">The sequence shown here is derived from an EMBL/GenBank/DDBJ whole genome shotgun (WGS) entry which is preliminary data.</text>
</comment>
<keyword evidence="5" id="KW-0143">Chaperone</keyword>
<comment type="subcellular location">
    <subcellularLocation>
        <location evidence="1 6">Cytoplasm</location>
        <location evidence="1 6">Cytosol</location>
    </subcellularLocation>
</comment>
<gene>
    <name evidence="7" type="ORF">JOC27_000671</name>
</gene>
<dbReference type="Pfam" id="PF02561">
    <property type="entry name" value="FliS"/>
    <property type="match status" value="1"/>
</dbReference>
<accession>A0ABS2Q7F2</accession>
<dbReference type="SUPFAM" id="SSF101116">
    <property type="entry name" value="Flagellar export chaperone FliS"/>
    <property type="match status" value="1"/>
</dbReference>
<dbReference type="CDD" id="cd16098">
    <property type="entry name" value="FliS"/>
    <property type="match status" value="1"/>
</dbReference>
<comment type="similarity">
    <text evidence="2 6">Belongs to the FliS family.</text>
</comment>
<name>A0ABS2Q7F2_9BACL</name>
<evidence type="ECO:0000256" key="2">
    <source>
        <dbReference type="ARBA" id="ARBA00008787"/>
    </source>
</evidence>
<dbReference type="PANTHER" id="PTHR34773">
    <property type="entry name" value="FLAGELLAR SECRETION CHAPERONE FLIS"/>
    <property type="match status" value="1"/>
</dbReference>
<keyword evidence="7" id="KW-0282">Flagellum</keyword>
<dbReference type="RefSeq" id="WP_205005576.1">
    <property type="nucleotide sequence ID" value="NZ_CBCRXA010000016.1"/>
</dbReference>
<dbReference type="InterPro" id="IPR003713">
    <property type="entry name" value="FliS"/>
</dbReference>
<evidence type="ECO:0000256" key="1">
    <source>
        <dbReference type="ARBA" id="ARBA00004514"/>
    </source>
</evidence>
<evidence type="ECO:0000256" key="4">
    <source>
        <dbReference type="ARBA" id="ARBA00022795"/>
    </source>
</evidence>
<reference evidence="7 8" key="1">
    <citation type="submission" date="2021-01" db="EMBL/GenBank/DDBJ databases">
        <title>Genomic Encyclopedia of Type Strains, Phase IV (KMG-IV): sequencing the most valuable type-strain genomes for metagenomic binning, comparative biology and taxonomic classification.</title>
        <authorList>
            <person name="Goeker M."/>
        </authorList>
    </citation>
    <scope>NUCLEOTIDE SEQUENCE [LARGE SCALE GENOMIC DNA]</scope>
    <source>
        <strain evidence="7 8">DSM 100968</strain>
    </source>
</reference>
<dbReference type="NCBIfam" id="TIGR00208">
    <property type="entry name" value="fliS"/>
    <property type="match status" value="1"/>
</dbReference>
<dbReference type="Proteomes" id="UP000823201">
    <property type="component" value="Unassembled WGS sequence"/>
</dbReference>
<organism evidence="7 8">
    <name type="scientific">Sporolactobacillus spathodeae</name>
    <dbReference type="NCBI Taxonomy" id="1465502"/>
    <lineage>
        <taxon>Bacteria</taxon>
        <taxon>Bacillati</taxon>
        <taxon>Bacillota</taxon>
        <taxon>Bacilli</taxon>
        <taxon>Bacillales</taxon>
        <taxon>Sporolactobacillaceae</taxon>
        <taxon>Sporolactobacillus</taxon>
    </lineage>
</organism>
<dbReference type="EMBL" id="JAFBEV010000004">
    <property type="protein sequence ID" value="MBM7657230.1"/>
    <property type="molecule type" value="Genomic_DNA"/>
</dbReference>
<evidence type="ECO:0000313" key="7">
    <source>
        <dbReference type="EMBL" id="MBM7657230.1"/>
    </source>
</evidence>
<evidence type="ECO:0000256" key="3">
    <source>
        <dbReference type="ARBA" id="ARBA00022490"/>
    </source>
</evidence>
<sequence>MPLGYQSYQQNSVMTATPGELTLMLYNGCIKFIRQARLAINEKNLADKNTYLKKAQRIIRELMVTLDQKQPISDEMMRLYDYIYRRMIDANVKNDPAILDEVEGLVTDFRDAWKQVIDITKKNQPKRDRA</sequence>
<protein>
    <recommendedName>
        <fullName evidence="6">Flagellar secretion chaperone FliS</fullName>
    </recommendedName>
</protein>
<dbReference type="PANTHER" id="PTHR34773:SF1">
    <property type="entry name" value="FLAGELLAR SECRETION CHAPERONE FLIS"/>
    <property type="match status" value="1"/>
</dbReference>